<feature type="region of interest" description="Disordered" evidence="1">
    <location>
        <begin position="1"/>
        <end position="76"/>
    </location>
</feature>
<proteinExistence type="predicted"/>
<evidence type="ECO:0000256" key="1">
    <source>
        <dbReference type="SAM" id="MobiDB-lite"/>
    </source>
</evidence>
<sequence>MGPFGDAKRGPSARTGSSKGEPLGPMPDIPARALSARRPANHSAPMAHTGASDGRGHYGRVPAGPLEASSPFSAGCSHHCSLSAII</sequence>
<reference evidence="2" key="1">
    <citation type="submission" date="2023-06" db="EMBL/GenBank/DDBJ databases">
        <title>Genome-scale phylogeny and comparative genomics of the fungal order Sordariales.</title>
        <authorList>
            <consortium name="Lawrence Berkeley National Laboratory"/>
            <person name="Hensen N."/>
            <person name="Bonometti L."/>
            <person name="Westerberg I."/>
            <person name="Brannstrom I.O."/>
            <person name="Guillou S."/>
            <person name="Cros-Aarteil S."/>
            <person name="Calhoun S."/>
            <person name="Haridas S."/>
            <person name="Kuo A."/>
            <person name="Mondo S."/>
            <person name="Pangilinan J."/>
            <person name="Riley R."/>
            <person name="LaButti K."/>
            <person name="Andreopoulos B."/>
            <person name="Lipzen A."/>
            <person name="Chen C."/>
            <person name="Yanf M."/>
            <person name="Daum C."/>
            <person name="Ng V."/>
            <person name="Clum A."/>
            <person name="Steindorff A."/>
            <person name="Ohm R."/>
            <person name="Martin F."/>
            <person name="Silar P."/>
            <person name="Natvig D."/>
            <person name="Lalanne C."/>
            <person name="Gautier V."/>
            <person name="Ament-velasquez S.L."/>
            <person name="Kruys A."/>
            <person name="Hutchinson M.I."/>
            <person name="Powell A.J."/>
            <person name="Barry K."/>
            <person name="Miller A.N."/>
            <person name="Grigoriev I.V."/>
            <person name="Debuchy R."/>
            <person name="Gladieux P."/>
            <person name="Thoren M.H."/>
            <person name="Johannesson H."/>
        </authorList>
    </citation>
    <scope>NUCLEOTIDE SEQUENCE</scope>
    <source>
        <strain evidence="2">SMH2392-1A</strain>
    </source>
</reference>
<evidence type="ECO:0000313" key="3">
    <source>
        <dbReference type="Proteomes" id="UP001172101"/>
    </source>
</evidence>
<dbReference type="Proteomes" id="UP001172101">
    <property type="component" value="Unassembled WGS sequence"/>
</dbReference>
<evidence type="ECO:0000313" key="2">
    <source>
        <dbReference type="EMBL" id="KAK0704003.1"/>
    </source>
</evidence>
<dbReference type="EMBL" id="JAUIRO010000008">
    <property type="protein sequence ID" value="KAK0704003.1"/>
    <property type="molecule type" value="Genomic_DNA"/>
</dbReference>
<gene>
    <name evidence="2" type="ORF">B0T26DRAFT_520372</name>
</gene>
<comment type="caution">
    <text evidence="2">The sequence shown here is derived from an EMBL/GenBank/DDBJ whole genome shotgun (WGS) entry which is preliminary data.</text>
</comment>
<dbReference type="GeneID" id="85318742"/>
<keyword evidence="3" id="KW-1185">Reference proteome</keyword>
<accession>A0AA39ZUT7</accession>
<dbReference type="RefSeq" id="XP_060290862.1">
    <property type="nucleotide sequence ID" value="XM_060435472.1"/>
</dbReference>
<protein>
    <submittedName>
        <fullName evidence="2">Uncharacterized protein</fullName>
    </submittedName>
</protein>
<name>A0AA39ZUT7_9PEZI</name>
<dbReference type="AlphaFoldDB" id="A0AA39ZUT7"/>
<organism evidence="2 3">
    <name type="scientific">Lasiosphaeria miniovina</name>
    <dbReference type="NCBI Taxonomy" id="1954250"/>
    <lineage>
        <taxon>Eukaryota</taxon>
        <taxon>Fungi</taxon>
        <taxon>Dikarya</taxon>
        <taxon>Ascomycota</taxon>
        <taxon>Pezizomycotina</taxon>
        <taxon>Sordariomycetes</taxon>
        <taxon>Sordariomycetidae</taxon>
        <taxon>Sordariales</taxon>
        <taxon>Lasiosphaeriaceae</taxon>
        <taxon>Lasiosphaeria</taxon>
    </lineage>
</organism>